<dbReference type="SMART" id="SM00530">
    <property type="entry name" value="HTH_XRE"/>
    <property type="match status" value="1"/>
</dbReference>
<keyword evidence="2" id="KW-0472">Membrane</keyword>
<evidence type="ECO:0000259" key="3">
    <source>
        <dbReference type="PROSITE" id="PS50943"/>
    </source>
</evidence>
<evidence type="ECO:0000256" key="1">
    <source>
        <dbReference type="ARBA" id="ARBA00023125"/>
    </source>
</evidence>
<sequence>MLSDNIKRLRRRSGLTQEELAAKLCVVRQTVSKWENSLSVPDADLVVRMAEIFNVSAGELLGNSADAKGESLAADLERANALLAEKTEAERRARLVARKRALITALCFAALLTALLCRNKAVSCAAVAACFLAAVFTLWRNLALLTGGGDRRGLSAVRFVTVFDAALTVLAAAAAVLSAFGVFSISAGGEKIAAASVVFVIMAVSGIISPRLPFNRHTGLRLPWTVADTDAWLAAHRSLGFWAIPVALLYLAAAFAIEDFEAVTLAAVIAWLGVPSLVSLYVYLKKMRGGSAARAGQ</sequence>
<keyword evidence="2" id="KW-1133">Transmembrane helix</keyword>
<dbReference type="PROSITE" id="PS50943">
    <property type="entry name" value="HTH_CROC1"/>
    <property type="match status" value="1"/>
</dbReference>
<feature type="transmembrane region" description="Helical" evidence="2">
    <location>
        <begin position="239"/>
        <end position="257"/>
    </location>
</feature>
<evidence type="ECO:0000256" key="2">
    <source>
        <dbReference type="SAM" id="Phobius"/>
    </source>
</evidence>
<dbReference type="EMBL" id="DVGA01000011">
    <property type="protein sequence ID" value="HIQ77764.1"/>
    <property type="molecule type" value="Genomic_DNA"/>
</dbReference>
<dbReference type="Pfam" id="PF01381">
    <property type="entry name" value="HTH_3"/>
    <property type="match status" value="1"/>
</dbReference>
<dbReference type="Proteomes" id="UP000824262">
    <property type="component" value="Unassembled WGS sequence"/>
</dbReference>
<keyword evidence="2" id="KW-0812">Transmembrane</keyword>
<organism evidence="4 5">
    <name type="scientific">Candidatus Scatomorpha intestinavium</name>
    <dbReference type="NCBI Taxonomy" id="2840922"/>
    <lineage>
        <taxon>Bacteria</taxon>
        <taxon>Bacillati</taxon>
        <taxon>Bacillota</taxon>
        <taxon>Clostridia</taxon>
        <taxon>Eubacteriales</taxon>
        <taxon>Candidatus Scatomorpha</taxon>
    </lineage>
</organism>
<accession>A0A9D1CS80</accession>
<dbReference type="PANTHER" id="PTHR46558">
    <property type="entry name" value="TRACRIPTIONAL REGULATORY PROTEIN-RELATED-RELATED"/>
    <property type="match status" value="1"/>
</dbReference>
<dbReference type="InterPro" id="IPR025962">
    <property type="entry name" value="SdpI/YhfL"/>
</dbReference>
<dbReference type="CDD" id="cd00093">
    <property type="entry name" value="HTH_XRE"/>
    <property type="match status" value="1"/>
</dbReference>
<reference evidence="4" key="1">
    <citation type="submission" date="2020-10" db="EMBL/GenBank/DDBJ databases">
        <authorList>
            <person name="Gilroy R."/>
        </authorList>
    </citation>
    <scope>NUCLEOTIDE SEQUENCE</scope>
    <source>
        <strain evidence="4">ChiBcolR7-354</strain>
    </source>
</reference>
<dbReference type="InterPro" id="IPR010982">
    <property type="entry name" value="Lambda_DNA-bd_dom_sf"/>
</dbReference>
<dbReference type="PANTHER" id="PTHR46558:SF11">
    <property type="entry name" value="HTH-TYPE TRANSCRIPTIONAL REGULATOR XRE"/>
    <property type="match status" value="1"/>
</dbReference>
<feature type="transmembrane region" description="Helical" evidence="2">
    <location>
        <begin position="100"/>
        <end position="116"/>
    </location>
</feature>
<dbReference type="Pfam" id="PF13630">
    <property type="entry name" value="SdpI"/>
    <property type="match status" value="1"/>
</dbReference>
<keyword evidence="1" id="KW-0238">DNA-binding</keyword>
<feature type="domain" description="HTH cro/C1-type" evidence="3">
    <location>
        <begin position="6"/>
        <end position="60"/>
    </location>
</feature>
<dbReference type="Gene3D" id="1.10.260.40">
    <property type="entry name" value="lambda repressor-like DNA-binding domains"/>
    <property type="match status" value="1"/>
</dbReference>
<gene>
    <name evidence="4" type="ORF">IAB77_00725</name>
</gene>
<dbReference type="InterPro" id="IPR001387">
    <property type="entry name" value="Cro/C1-type_HTH"/>
</dbReference>
<name>A0A9D1CS80_9FIRM</name>
<evidence type="ECO:0000313" key="4">
    <source>
        <dbReference type="EMBL" id="HIQ77764.1"/>
    </source>
</evidence>
<dbReference type="AlphaFoldDB" id="A0A9D1CS80"/>
<dbReference type="GO" id="GO:0003677">
    <property type="term" value="F:DNA binding"/>
    <property type="evidence" value="ECO:0007669"/>
    <property type="project" value="UniProtKB-KW"/>
</dbReference>
<proteinExistence type="predicted"/>
<feature type="transmembrane region" description="Helical" evidence="2">
    <location>
        <begin position="159"/>
        <end position="186"/>
    </location>
</feature>
<reference evidence="4" key="2">
    <citation type="journal article" date="2021" name="PeerJ">
        <title>Extensive microbial diversity within the chicken gut microbiome revealed by metagenomics and culture.</title>
        <authorList>
            <person name="Gilroy R."/>
            <person name="Ravi A."/>
            <person name="Getino M."/>
            <person name="Pursley I."/>
            <person name="Horton D.L."/>
            <person name="Alikhan N.F."/>
            <person name="Baker D."/>
            <person name="Gharbi K."/>
            <person name="Hall N."/>
            <person name="Watson M."/>
            <person name="Adriaenssens E.M."/>
            <person name="Foster-Nyarko E."/>
            <person name="Jarju S."/>
            <person name="Secka A."/>
            <person name="Antonio M."/>
            <person name="Oren A."/>
            <person name="Chaudhuri R.R."/>
            <person name="La Ragione R."/>
            <person name="Hildebrand F."/>
            <person name="Pallen M.J."/>
        </authorList>
    </citation>
    <scope>NUCLEOTIDE SEQUENCE</scope>
    <source>
        <strain evidence="4">ChiBcolR7-354</strain>
    </source>
</reference>
<feature type="transmembrane region" description="Helical" evidence="2">
    <location>
        <begin position="263"/>
        <end position="284"/>
    </location>
</feature>
<protein>
    <submittedName>
        <fullName evidence="4">XRE family transcriptional regulator</fullName>
    </submittedName>
</protein>
<feature type="transmembrane region" description="Helical" evidence="2">
    <location>
        <begin position="192"/>
        <end position="212"/>
    </location>
</feature>
<evidence type="ECO:0000313" key="5">
    <source>
        <dbReference type="Proteomes" id="UP000824262"/>
    </source>
</evidence>
<comment type="caution">
    <text evidence="4">The sequence shown here is derived from an EMBL/GenBank/DDBJ whole genome shotgun (WGS) entry which is preliminary data.</text>
</comment>
<feature type="transmembrane region" description="Helical" evidence="2">
    <location>
        <begin position="122"/>
        <end position="139"/>
    </location>
</feature>
<dbReference type="SUPFAM" id="SSF47413">
    <property type="entry name" value="lambda repressor-like DNA-binding domains"/>
    <property type="match status" value="1"/>
</dbReference>